<sequence length="194" mass="23282">MNIFCNYKNFLDRKLLRMKHREQLAAVQNIVNIGDKKKQKKLLDELLVVRTAKGVIERSGYQPKDPFPEKDEKLRDAVSNVVENTAFFCEFVLRFPTKFYRLKKSQEWNELVRWGYEFTSAMNVYDTAEKKLLNLAAQQLSLIPRDENFHNPYDKKVQKEEIEREEAREKRKLEKQKEKKQRKERKPSLSKNEL</sequence>
<dbReference type="PANTHER" id="PTHR14735">
    <property type="entry name" value="COILED-COIL DOMAIN-CONTAINING PROTEIN 134"/>
    <property type="match status" value="1"/>
</dbReference>
<dbReference type="EMBL" id="UXUI01007208">
    <property type="protein sequence ID" value="VDD86271.1"/>
    <property type="molecule type" value="Genomic_DNA"/>
</dbReference>
<gene>
    <name evidence="2" type="ORF">EVEC_LOCUS1414</name>
</gene>
<dbReference type="AlphaFoldDB" id="A0A0N4UW56"/>
<evidence type="ECO:0000313" key="4">
    <source>
        <dbReference type="WBParaSite" id="EVEC_0000170601-mRNA-1"/>
    </source>
</evidence>
<accession>A0A0N4UW56</accession>
<name>A0A0N4UW56_ENTVE</name>
<dbReference type="OrthoDB" id="5854099at2759"/>
<keyword evidence="3" id="KW-1185">Reference proteome</keyword>
<feature type="compositionally biased region" description="Basic and acidic residues" evidence="1">
    <location>
        <begin position="150"/>
        <end position="177"/>
    </location>
</feature>
<reference evidence="4" key="1">
    <citation type="submission" date="2017-02" db="UniProtKB">
        <authorList>
            <consortium name="WormBaseParasite"/>
        </authorList>
    </citation>
    <scope>IDENTIFICATION</scope>
</reference>
<evidence type="ECO:0000256" key="1">
    <source>
        <dbReference type="SAM" id="MobiDB-lite"/>
    </source>
</evidence>
<reference evidence="2 3" key="2">
    <citation type="submission" date="2018-10" db="EMBL/GenBank/DDBJ databases">
        <authorList>
            <consortium name="Pathogen Informatics"/>
        </authorList>
    </citation>
    <scope>NUCLEOTIDE SEQUENCE [LARGE SCALE GENOMIC DNA]</scope>
</reference>
<dbReference type="STRING" id="51028.A0A0N4UW56"/>
<evidence type="ECO:0000313" key="2">
    <source>
        <dbReference type="EMBL" id="VDD86271.1"/>
    </source>
</evidence>
<protein>
    <submittedName>
        <fullName evidence="4">Coiled-coil domain-containing protein 134</fullName>
    </submittedName>
</protein>
<dbReference type="PANTHER" id="PTHR14735:SF1">
    <property type="entry name" value="COILED-COIL DOMAIN-CONTAINING PROTEIN 134"/>
    <property type="match status" value="1"/>
</dbReference>
<dbReference type="WBParaSite" id="EVEC_0000170601-mRNA-1">
    <property type="protein sequence ID" value="EVEC_0000170601-mRNA-1"/>
    <property type="gene ID" value="EVEC_0000170601"/>
</dbReference>
<proteinExistence type="predicted"/>
<evidence type="ECO:0000313" key="3">
    <source>
        <dbReference type="Proteomes" id="UP000274131"/>
    </source>
</evidence>
<dbReference type="Pfam" id="PF15002">
    <property type="entry name" value="ERK-JNK_inhib"/>
    <property type="match status" value="1"/>
</dbReference>
<feature type="region of interest" description="Disordered" evidence="1">
    <location>
        <begin position="150"/>
        <end position="194"/>
    </location>
</feature>
<dbReference type="Proteomes" id="UP000274131">
    <property type="component" value="Unassembled WGS sequence"/>
</dbReference>
<dbReference type="InterPro" id="IPR026321">
    <property type="entry name" value="CC134"/>
</dbReference>
<organism evidence="4">
    <name type="scientific">Enterobius vermicularis</name>
    <name type="common">Human pinworm</name>
    <dbReference type="NCBI Taxonomy" id="51028"/>
    <lineage>
        <taxon>Eukaryota</taxon>
        <taxon>Metazoa</taxon>
        <taxon>Ecdysozoa</taxon>
        <taxon>Nematoda</taxon>
        <taxon>Chromadorea</taxon>
        <taxon>Rhabditida</taxon>
        <taxon>Spirurina</taxon>
        <taxon>Oxyuridomorpha</taxon>
        <taxon>Oxyuroidea</taxon>
        <taxon>Oxyuridae</taxon>
        <taxon>Enterobius</taxon>
    </lineage>
</organism>